<sequence length="419" mass="47480">MSASQAKKALFYQKCAALGWDADLTQSVISKVRPDPITGLIEEDDILRFMKLYPDDPDAQRIAQLSDEGEIKHEREKVAMPSNINCSKLPVQPNTLWIFQLFSCFEKGGCHDYAERLGVEVLQHNYHMYCAVDDATGVDLDATRVKEQYVTLPDSKTVERFIRMAMAKPMPPFTPCLPNYLILASQFKQHEAELKPFLDSLPKPLEWYVATPTGERGREEEQRRKAIEKSKRYTSLAKEKKEVGNRAFRLKDQAGAVDAFMDGIACVQKAMLLSGDIDSIKDTMAMCYGNCSAARLLDGKGRDAKMALEDAEMAIKVDEFYAKGYIRLSRAYEALGIYSQAEESLARPLRLPQLENHAGLVDCLIALQTDGLGLPTDQDGFMEWSKRVFGNTDSGRRMKNVRGLWRKRCEDYRRVFGRQ</sequence>
<evidence type="ECO:0000313" key="4">
    <source>
        <dbReference type="Proteomes" id="UP000027222"/>
    </source>
</evidence>
<dbReference type="PANTHER" id="PTHR22904:SF523">
    <property type="entry name" value="STRESS-INDUCED-PHOSPHOPROTEIN 1"/>
    <property type="match status" value="1"/>
</dbReference>
<dbReference type="GO" id="GO:0051879">
    <property type="term" value="F:Hsp90 protein binding"/>
    <property type="evidence" value="ECO:0007669"/>
    <property type="project" value="TreeGrafter"/>
</dbReference>
<dbReference type="HOGENOM" id="CLU_058859_0_0_1"/>
<dbReference type="PANTHER" id="PTHR22904">
    <property type="entry name" value="TPR REPEAT CONTAINING PROTEIN"/>
    <property type="match status" value="1"/>
</dbReference>
<evidence type="ECO:0000256" key="2">
    <source>
        <dbReference type="ARBA" id="ARBA00022803"/>
    </source>
</evidence>
<protein>
    <submittedName>
        <fullName evidence="3">Uncharacterized protein</fullName>
    </submittedName>
</protein>
<dbReference type="STRING" id="685588.A0A067TM93"/>
<keyword evidence="1" id="KW-0677">Repeat</keyword>
<dbReference type="Gene3D" id="1.25.40.10">
    <property type="entry name" value="Tetratricopeptide repeat domain"/>
    <property type="match status" value="1"/>
</dbReference>
<dbReference type="SUPFAM" id="SSF48452">
    <property type="entry name" value="TPR-like"/>
    <property type="match status" value="1"/>
</dbReference>
<evidence type="ECO:0000256" key="1">
    <source>
        <dbReference type="ARBA" id="ARBA00022737"/>
    </source>
</evidence>
<proteinExistence type="predicted"/>
<name>A0A067TM93_GALM3</name>
<dbReference type="InterPro" id="IPR011990">
    <property type="entry name" value="TPR-like_helical_dom_sf"/>
</dbReference>
<accession>A0A067TM93</accession>
<dbReference type="EMBL" id="KL142372">
    <property type="protein sequence ID" value="KDR80078.1"/>
    <property type="molecule type" value="Genomic_DNA"/>
</dbReference>
<keyword evidence="4" id="KW-1185">Reference proteome</keyword>
<gene>
    <name evidence="3" type="ORF">GALMADRAFT_242308</name>
</gene>
<organism evidence="3 4">
    <name type="scientific">Galerina marginata (strain CBS 339.88)</name>
    <dbReference type="NCBI Taxonomy" id="685588"/>
    <lineage>
        <taxon>Eukaryota</taxon>
        <taxon>Fungi</taxon>
        <taxon>Dikarya</taxon>
        <taxon>Basidiomycota</taxon>
        <taxon>Agaricomycotina</taxon>
        <taxon>Agaricomycetes</taxon>
        <taxon>Agaricomycetidae</taxon>
        <taxon>Agaricales</taxon>
        <taxon>Agaricineae</taxon>
        <taxon>Strophariaceae</taxon>
        <taxon>Galerina</taxon>
    </lineage>
</organism>
<dbReference type="AlphaFoldDB" id="A0A067TM93"/>
<dbReference type="OrthoDB" id="2942533at2759"/>
<evidence type="ECO:0000313" key="3">
    <source>
        <dbReference type="EMBL" id="KDR80078.1"/>
    </source>
</evidence>
<dbReference type="Proteomes" id="UP000027222">
    <property type="component" value="Unassembled WGS sequence"/>
</dbReference>
<keyword evidence="2" id="KW-0802">TPR repeat</keyword>
<reference evidence="4" key="1">
    <citation type="journal article" date="2014" name="Proc. Natl. Acad. Sci. U.S.A.">
        <title>Extensive sampling of basidiomycete genomes demonstrates inadequacy of the white-rot/brown-rot paradigm for wood decay fungi.</title>
        <authorList>
            <person name="Riley R."/>
            <person name="Salamov A.A."/>
            <person name="Brown D.W."/>
            <person name="Nagy L.G."/>
            <person name="Floudas D."/>
            <person name="Held B.W."/>
            <person name="Levasseur A."/>
            <person name="Lombard V."/>
            <person name="Morin E."/>
            <person name="Otillar R."/>
            <person name="Lindquist E.A."/>
            <person name="Sun H."/>
            <person name="LaButti K.M."/>
            <person name="Schmutz J."/>
            <person name="Jabbour D."/>
            <person name="Luo H."/>
            <person name="Baker S.E."/>
            <person name="Pisabarro A.G."/>
            <person name="Walton J.D."/>
            <person name="Blanchette R.A."/>
            <person name="Henrissat B."/>
            <person name="Martin F."/>
            <person name="Cullen D."/>
            <person name="Hibbett D.S."/>
            <person name="Grigoriev I.V."/>
        </authorList>
    </citation>
    <scope>NUCLEOTIDE SEQUENCE [LARGE SCALE GENOMIC DNA]</scope>
    <source>
        <strain evidence="4">CBS 339.88</strain>
    </source>
</reference>